<dbReference type="EMBL" id="CAKXAJ010025974">
    <property type="protein sequence ID" value="CAH2248337.1"/>
    <property type="molecule type" value="Genomic_DNA"/>
</dbReference>
<dbReference type="AlphaFoldDB" id="A0A8S4S7F0"/>
<keyword evidence="1" id="KW-0732">Signal</keyword>
<name>A0A8S4S7F0_9NEOP</name>
<gene>
    <name evidence="2" type="primary">jg6179</name>
    <name evidence="2" type="ORF">PAEG_LOCUS21724</name>
</gene>
<feature type="signal peptide" evidence="1">
    <location>
        <begin position="1"/>
        <end position="21"/>
    </location>
</feature>
<organism evidence="2 3">
    <name type="scientific">Pararge aegeria aegeria</name>
    <dbReference type="NCBI Taxonomy" id="348720"/>
    <lineage>
        <taxon>Eukaryota</taxon>
        <taxon>Metazoa</taxon>
        <taxon>Ecdysozoa</taxon>
        <taxon>Arthropoda</taxon>
        <taxon>Hexapoda</taxon>
        <taxon>Insecta</taxon>
        <taxon>Pterygota</taxon>
        <taxon>Neoptera</taxon>
        <taxon>Endopterygota</taxon>
        <taxon>Lepidoptera</taxon>
        <taxon>Glossata</taxon>
        <taxon>Ditrysia</taxon>
        <taxon>Papilionoidea</taxon>
        <taxon>Nymphalidae</taxon>
        <taxon>Satyrinae</taxon>
        <taxon>Satyrini</taxon>
        <taxon>Parargina</taxon>
        <taxon>Pararge</taxon>
    </lineage>
</organism>
<keyword evidence="3" id="KW-1185">Reference proteome</keyword>
<protein>
    <submittedName>
        <fullName evidence="2">Jg6179 protein</fullName>
    </submittedName>
</protein>
<feature type="chain" id="PRO_5035822167" evidence="1">
    <location>
        <begin position="22"/>
        <end position="177"/>
    </location>
</feature>
<accession>A0A8S4S7F0</accession>
<proteinExistence type="predicted"/>
<dbReference type="Proteomes" id="UP000838756">
    <property type="component" value="Unassembled WGS sequence"/>
</dbReference>
<evidence type="ECO:0000256" key="1">
    <source>
        <dbReference type="SAM" id="SignalP"/>
    </source>
</evidence>
<reference evidence="2" key="1">
    <citation type="submission" date="2022-03" db="EMBL/GenBank/DDBJ databases">
        <authorList>
            <person name="Lindestad O."/>
        </authorList>
    </citation>
    <scope>NUCLEOTIDE SEQUENCE</scope>
</reference>
<evidence type="ECO:0000313" key="2">
    <source>
        <dbReference type="EMBL" id="CAH2248337.1"/>
    </source>
</evidence>
<sequence>MKTCGRAAFCWALLCLAGSLAAPRRLYCERADVAWRAYRAPAAFEARVQSLARDAATVRVRRVLRRQARWPREGAVLRLKLPEQPQDCAGRFEVPLQNRKNYIVFAERQGHAAVALGPPLRRTAKLIRRIRAVYRPGYSECFVFYKCMEVELLAPPLNLRVHKVRPHIDFCAVACLA</sequence>
<dbReference type="OrthoDB" id="7025747at2759"/>
<comment type="caution">
    <text evidence="2">The sequence shown here is derived from an EMBL/GenBank/DDBJ whole genome shotgun (WGS) entry which is preliminary data.</text>
</comment>
<evidence type="ECO:0000313" key="3">
    <source>
        <dbReference type="Proteomes" id="UP000838756"/>
    </source>
</evidence>